<dbReference type="InParanoid" id="A0A0C3I8C4"/>
<evidence type="ECO:0000313" key="1">
    <source>
        <dbReference type="EMBL" id="KIN93342.1"/>
    </source>
</evidence>
<gene>
    <name evidence="1" type="ORF">M404DRAFT_515807</name>
</gene>
<reference evidence="1 2" key="1">
    <citation type="submission" date="2014-04" db="EMBL/GenBank/DDBJ databases">
        <authorList>
            <consortium name="DOE Joint Genome Institute"/>
            <person name="Kuo A."/>
            <person name="Kohler A."/>
            <person name="Costa M.D."/>
            <person name="Nagy L.G."/>
            <person name="Floudas D."/>
            <person name="Copeland A."/>
            <person name="Barry K.W."/>
            <person name="Cichocki N."/>
            <person name="Veneault-Fourrey C."/>
            <person name="LaButti K."/>
            <person name="Lindquist E.A."/>
            <person name="Lipzen A."/>
            <person name="Lundell T."/>
            <person name="Morin E."/>
            <person name="Murat C."/>
            <person name="Sun H."/>
            <person name="Tunlid A."/>
            <person name="Henrissat B."/>
            <person name="Grigoriev I.V."/>
            <person name="Hibbett D.S."/>
            <person name="Martin F."/>
            <person name="Nordberg H.P."/>
            <person name="Cantor M.N."/>
            <person name="Hua S.X."/>
        </authorList>
    </citation>
    <scope>NUCLEOTIDE SEQUENCE [LARGE SCALE GENOMIC DNA]</scope>
    <source>
        <strain evidence="1 2">Marx 270</strain>
    </source>
</reference>
<reference evidence="2" key="2">
    <citation type="submission" date="2015-01" db="EMBL/GenBank/DDBJ databases">
        <title>Evolutionary Origins and Diversification of the Mycorrhizal Mutualists.</title>
        <authorList>
            <consortium name="DOE Joint Genome Institute"/>
            <consortium name="Mycorrhizal Genomics Consortium"/>
            <person name="Kohler A."/>
            <person name="Kuo A."/>
            <person name="Nagy L.G."/>
            <person name="Floudas D."/>
            <person name="Copeland A."/>
            <person name="Barry K.W."/>
            <person name="Cichocki N."/>
            <person name="Veneault-Fourrey C."/>
            <person name="LaButti K."/>
            <person name="Lindquist E.A."/>
            <person name="Lipzen A."/>
            <person name="Lundell T."/>
            <person name="Morin E."/>
            <person name="Murat C."/>
            <person name="Riley R."/>
            <person name="Ohm R."/>
            <person name="Sun H."/>
            <person name="Tunlid A."/>
            <person name="Henrissat B."/>
            <person name="Grigoriev I.V."/>
            <person name="Hibbett D.S."/>
            <person name="Martin F."/>
        </authorList>
    </citation>
    <scope>NUCLEOTIDE SEQUENCE [LARGE SCALE GENOMIC DNA]</scope>
    <source>
        <strain evidence="2">Marx 270</strain>
    </source>
</reference>
<dbReference type="STRING" id="870435.A0A0C3I8C4"/>
<name>A0A0C3I8C4_PISTI</name>
<proteinExistence type="predicted"/>
<dbReference type="AlphaFoldDB" id="A0A0C3I8C4"/>
<accession>A0A0C3I8C4</accession>
<evidence type="ECO:0000313" key="2">
    <source>
        <dbReference type="Proteomes" id="UP000054217"/>
    </source>
</evidence>
<dbReference type="Proteomes" id="UP000054217">
    <property type="component" value="Unassembled WGS sequence"/>
</dbReference>
<dbReference type="EMBL" id="KN832177">
    <property type="protein sequence ID" value="KIN93342.1"/>
    <property type="molecule type" value="Genomic_DNA"/>
</dbReference>
<dbReference type="OrthoDB" id="2689976at2759"/>
<organism evidence="1 2">
    <name type="scientific">Pisolithus tinctorius Marx 270</name>
    <dbReference type="NCBI Taxonomy" id="870435"/>
    <lineage>
        <taxon>Eukaryota</taxon>
        <taxon>Fungi</taxon>
        <taxon>Dikarya</taxon>
        <taxon>Basidiomycota</taxon>
        <taxon>Agaricomycotina</taxon>
        <taxon>Agaricomycetes</taxon>
        <taxon>Agaricomycetidae</taxon>
        <taxon>Boletales</taxon>
        <taxon>Sclerodermatineae</taxon>
        <taxon>Pisolithaceae</taxon>
        <taxon>Pisolithus</taxon>
    </lineage>
</organism>
<sequence length="194" mass="21689">MITTLDLDKFSVHELQVEEGLDDAFEHLNNALAISHIEGVVLDLLEKPGLFVYIFSVFPNAESLRTKILDAFPTDHQALERSFIPPLLSKLSGFFFSLPSDVFRGDESRTVGMYERCIADIWSAIATLSTMAFGTEDFRSTTRVDFRGKKITVSAHDATILRKLNIQPPSDSNVAMQTLGHVMATVSQILKVRR</sequence>
<dbReference type="HOGENOM" id="CLU_1402955_0_0_1"/>
<keyword evidence="2" id="KW-1185">Reference proteome</keyword>
<protein>
    <submittedName>
        <fullName evidence="1">Uncharacterized protein</fullName>
    </submittedName>
</protein>